<dbReference type="Proteomes" id="UP000060487">
    <property type="component" value="Unassembled WGS sequence"/>
</dbReference>
<dbReference type="SUPFAM" id="SSF52540">
    <property type="entry name" value="P-loop containing nucleoside triphosphate hydrolases"/>
    <property type="match status" value="1"/>
</dbReference>
<dbReference type="PANTHER" id="PTHR43210:SF2">
    <property type="entry name" value="ATP-DEPENDENT DETHIOBIOTIN SYNTHETASE BIOD 2"/>
    <property type="match status" value="1"/>
</dbReference>
<dbReference type="CDD" id="cd03109">
    <property type="entry name" value="DTBS"/>
    <property type="match status" value="1"/>
</dbReference>
<organism evidence="10 11">
    <name type="scientific">Candidatus Magnetominusculus xianensis</name>
    <dbReference type="NCBI Taxonomy" id="1748249"/>
    <lineage>
        <taxon>Bacteria</taxon>
        <taxon>Pseudomonadati</taxon>
        <taxon>Nitrospirota</taxon>
        <taxon>Nitrospiria</taxon>
        <taxon>Nitrospirales</taxon>
        <taxon>Nitrospiraceae</taxon>
        <taxon>Candidatus Magnetominusculus</taxon>
    </lineage>
</organism>
<comment type="subcellular location">
    <subcellularLocation>
        <location evidence="9">Cytoplasm</location>
    </subcellularLocation>
</comment>
<dbReference type="HAMAP" id="MF_00336">
    <property type="entry name" value="BioD"/>
    <property type="match status" value="1"/>
</dbReference>
<evidence type="ECO:0000256" key="3">
    <source>
        <dbReference type="ARBA" id="ARBA00022723"/>
    </source>
</evidence>
<feature type="binding site" evidence="9">
    <location>
        <position position="55"/>
    </location>
    <ligand>
        <name>Mg(2+)</name>
        <dbReference type="ChEBI" id="CHEBI:18420"/>
    </ligand>
</feature>
<feature type="binding site" evidence="9">
    <location>
        <position position="42"/>
    </location>
    <ligand>
        <name>substrate</name>
    </ligand>
</feature>
<evidence type="ECO:0000256" key="5">
    <source>
        <dbReference type="ARBA" id="ARBA00022756"/>
    </source>
</evidence>
<evidence type="ECO:0000256" key="6">
    <source>
        <dbReference type="ARBA" id="ARBA00022840"/>
    </source>
</evidence>
<sequence length="233" mass="24936">MKGFFITGTDTGVGKTVVSAMLGVLLKEKGFPHVAVRKPIETGCTVFDNTLMPEDGLFLKNITDSAEDIGVITPLRFTHPLAPAAAAGLENTTIDVDEIVQSFRNIDSSTVAVVEGVGGLLVPITKTFFVSDLIKELDLPVILVCTNRLGTINHTLLSLEHMKTKGITVAGIIFNNNIITGGRDISIGTNIGLIRQLTAVPVIAALPFLDTINYNTLVDVSKTLDYGIIRSFL</sequence>
<keyword evidence="7 9" id="KW-0460">Magnesium</keyword>
<name>A0ABR5SFT6_9BACT</name>
<dbReference type="PANTHER" id="PTHR43210">
    <property type="entry name" value="DETHIOBIOTIN SYNTHETASE"/>
    <property type="match status" value="1"/>
</dbReference>
<reference evidence="10 11" key="1">
    <citation type="submission" date="2015-11" db="EMBL/GenBank/DDBJ databases">
        <authorList>
            <person name="Lin W."/>
        </authorList>
    </citation>
    <scope>NUCLEOTIDE SEQUENCE [LARGE SCALE GENOMIC DNA]</scope>
    <source>
        <strain evidence="10 11">HCH-1</strain>
    </source>
</reference>
<feature type="binding site" evidence="9">
    <location>
        <begin position="115"/>
        <end position="118"/>
    </location>
    <ligand>
        <name>ATP</name>
        <dbReference type="ChEBI" id="CHEBI:30616"/>
    </ligand>
</feature>
<keyword evidence="4 9" id="KW-0547">Nucleotide-binding</keyword>
<evidence type="ECO:0000256" key="4">
    <source>
        <dbReference type="ARBA" id="ARBA00022741"/>
    </source>
</evidence>
<keyword evidence="6 9" id="KW-0067">ATP-binding</keyword>
<dbReference type="Gene3D" id="3.40.50.300">
    <property type="entry name" value="P-loop containing nucleotide triphosphate hydrolases"/>
    <property type="match status" value="1"/>
</dbReference>
<dbReference type="Pfam" id="PF13500">
    <property type="entry name" value="AAA_26"/>
    <property type="match status" value="1"/>
</dbReference>
<accession>A0ABR5SFT6</accession>
<evidence type="ECO:0000313" key="11">
    <source>
        <dbReference type="Proteomes" id="UP000060487"/>
    </source>
</evidence>
<dbReference type="InterPro" id="IPR004472">
    <property type="entry name" value="DTB_synth_BioD"/>
</dbReference>
<feature type="binding site" evidence="9">
    <location>
        <begin position="207"/>
        <end position="209"/>
    </location>
    <ligand>
        <name>ATP</name>
        <dbReference type="ChEBI" id="CHEBI:30616"/>
    </ligand>
</feature>
<keyword evidence="3 9" id="KW-0479">Metal-binding</keyword>
<dbReference type="GO" id="GO:0004141">
    <property type="term" value="F:dethiobiotin synthase activity"/>
    <property type="evidence" value="ECO:0007669"/>
    <property type="project" value="UniProtKB-EC"/>
</dbReference>
<gene>
    <name evidence="9" type="primary">bioD</name>
    <name evidence="10" type="ORF">ASN18_2064</name>
</gene>
<dbReference type="PIRSF" id="PIRSF006755">
    <property type="entry name" value="DTB_synth"/>
    <property type="match status" value="1"/>
</dbReference>
<comment type="pathway">
    <text evidence="9">Cofactor biosynthesis; biotin biosynthesis; biotin from 7,8-diaminononanoate: step 1/2.</text>
</comment>
<evidence type="ECO:0000256" key="8">
    <source>
        <dbReference type="ARBA" id="ARBA00047386"/>
    </source>
</evidence>
<comment type="cofactor">
    <cofactor evidence="9">
        <name>Mg(2+)</name>
        <dbReference type="ChEBI" id="CHEBI:18420"/>
    </cofactor>
</comment>
<comment type="caution">
    <text evidence="9">Lacks conserved residue(s) required for the propagation of feature annotation.</text>
</comment>
<feature type="binding site" evidence="9">
    <location>
        <position position="115"/>
    </location>
    <ligand>
        <name>Mg(2+)</name>
        <dbReference type="ChEBI" id="CHEBI:18420"/>
    </ligand>
</feature>
<keyword evidence="2 9" id="KW-0436">Ligase</keyword>
<comment type="similarity">
    <text evidence="9">Belongs to the dethiobiotin synthetase family.</text>
</comment>
<feature type="binding site" evidence="9">
    <location>
        <position position="16"/>
    </location>
    <ligand>
        <name>Mg(2+)</name>
        <dbReference type="ChEBI" id="CHEBI:18420"/>
    </ligand>
</feature>
<feature type="active site" evidence="9">
    <location>
        <position position="38"/>
    </location>
</feature>
<comment type="subunit">
    <text evidence="9">Homodimer.</text>
</comment>
<proteinExistence type="inferred from homology"/>
<comment type="caution">
    <text evidence="10">The sequence shown here is derived from an EMBL/GenBank/DDBJ whole genome shotgun (WGS) entry which is preliminary data.</text>
</comment>
<evidence type="ECO:0000256" key="9">
    <source>
        <dbReference type="HAMAP-Rule" id="MF_00336"/>
    </source>
</evidence>
<comment type="catalytic activity">
    <reaction evidence="9">
        <text>(7R,8S)-7,8-diammoniononanoate + CO2 + ATP = (4R,5S)-dethiobiotin + ADP + phosphate + 3 H(+)</text>
        <dbReference type="Rhea" id="RHEA:15805"/>
        <dbReference type="ChEBI" id="CHEBI:15378"/>
        <dbReference type="ChEBI" id="CHEBI:16526"/>
        <dbReference type="ChEBI" id="CHEBI:30616"/>
        <dbReference type="ChEBI" id="CHEBI:43474"/>
        <dbReference type="ChEBI" id="CHEBI:149469"/>
        <dbReference type="ChEBI" id="CHEBI:149473"/>
        <dbReference type="ChEBI" id="CHEBI:456216"/>
        <dbReference type="EC" id="6.3.3.3"/>
    </reaction>
</comment>
<dbReference type="InterPro" id="IPR027417">
    <property type="entry name" value="P-loop_NTPase"/>
</dbReference>
<keyword evidence="11" id="KW-1185">Reference proteome</keyword>
<dbReference type="EC" id="6.3.3.3" evidence="9"/>
<evidence type="ECO:0000256" key="2">
    <source>
        <dbReference type="ARBA" id="ARBA00022598"/>
    </source>
</evidence>
<dbReference type="NCBIfam" id="TIGR00347">
    <property type="entry name" value="bioD"/>
    <property type="match status" value="1"/>
</dbReference>
<keyword evidence="1 9" id="KW-0963">Cytoplasm</keyword>
<feature type="binding site" evidence="9">
    <location>
        <position position="55"/>
    </location>
    <ligand>
        <name>ATP</name>
        <dbReference type="ChEBI" id="CHEBI:30616"/>
    </ligand>
</feature>
<evidence type="ECO:0000313" key="10">
    <source>
        <dbReference type="EMBL" id="KWT84136.1"/>
    </source>
</evidence>
<comment type="catalytic activity">
    <reaction evidence="8">
        <text>(7R,8S)-8-amino-7-(carboxyamino)nonanoate + ATP = (4R,5S)-dethiobiotin + ADP + phosphate + H(+)</text>
        <dbReference type="Rhea" id="RHEA:63684"/>
        <dbReference type="ChEBI" id="CHEBI:15378"/>
        <dbReference type="ChEBI" id="CHEBI:30616"/>
        <dbReference type="ChEBI" id="CHEBI:43474"/>
        <dbReference type="ChEBI" id="CHEBI:149470"/>
        <dbReference type="ChEBI" id="CHEBI:149473"/>
        <dbReference type="ChEBI" id="CHEBI:456216"/>
    </reaction>
</comment>
<evidence type="ECO:0000256" key="7">
    <source>
        <dbReference type="ARBA" id="ARBA00022842"/>
    </source>
</evidence>
<protein>
    <recommendedName>
        <fullName evidence="9">ATP-dependent dethiobiotin synthetase BioD</fullName>
        <ecNumber evidence="9">6.3.3.3</ecNumber>
    </recommendedName>
    <alternativeName>
        <fullName evidence="9">DTB synthetase</fullName>
        <shortName evidence="9">DTBS</shortName>
    </alternativeName>
    <alternativeName>
        <fullName evidence="9">Dethiobiotin synthase</fullName>
    </alternativeName>
</protein>
<keyword evidence="5 9" id="KW-0093">Biotin biosynthesis</keyword>
<dbReference type="EMBL" id="LNQR01000070">
    <property type="protein sequence ID" value="KWT84136.1"/>
    <property type="molecule type" value="Genomic_DNA"/>
</dbReference>
<dbReference type="RefSeq" id="WP_085052667.1">
    <property type="nucleotide sequence ID" value="NZ_LNQR01000070.1"/>
</dbReference>
<feature type="binding site" evidence="9">
    <location>
        <begin position="175"/>
        <end position="176"/>
    </location>
    <ligand>
        <name>ATP</name>
        <dbReference type="ChEBI" id="CHEBI:30616"/>
    </ligand>
</feature>
<feature type="binding site" evidence="9">
    <location>
        <begin position="12"/>
        <end position="17"/>
    </location>
    <ligand>
        <name>ATP</name>
        <dbReference type="ChEBI" id="CHEBI:30616"/>
    </ligand>
</feature>
<evidence type="ECO:0000256" key="1">
    <source>
        <dbReference type="ARBA" id="ARBA00022490"/>
    </source>
</evidence>
<comment type="function">
    <text evidence="9">Catalyzes a mechanistically unusual reaction, the ATP-dependent insertion of CO2 between the N7 and N8 nitrogen atoms of 7,8-diaminopelargonic acid (DAPA, also called 7,8-diammoniononanoate) to form a ureido ring.</text>
</comment>